<evidence type="ECO:0000313" key="2">
    <source>
        <dbReference type="Proteomes" id="UP001432322"/>
    </source>
</evidence>
<comment type="caution">
    <text evidence="1">The sequence shown here is derived from an EMBL/GenBank/DDBJ whole genome shotgun (WGS) entry which is preliminary data.</text>
</comment>
<sequence>IIFLSILIYFSHFLSQKEQPKVVFEFQLDQPDAHPFENTCRFPILEDEDPSLKKSIKHAGQPECDLIYPYQVVSRSLDGTFFISTSLAFFPFSCSIQILSGTLFPNVRKMNKSEAFELPLNTHFFINEDVFAINCSSLSDHDEISKEIFSRVYMGIKLTHESNLIVEKSEDNQGYVISRPFDVDSMSISILVFDSTSRSQFARHMKKSKELMSEMGFVTLLGYNKVGDNSAPNLGPILAEPYKENEDYDILDETGDIGLNKFLPYRKKIDPDSIDFIWKKMKKKGCETLFNDDIMHTSRGLFHYSNKHFKPGFTHKPTDHYYRPFYNYLYKMLNNKWKLCRDGRLLSEELLVPWFHSHRKLADRCFFSFNFLTSPSHDNPNNLESVDEILSERLKILKNSGSLSNTLLIIMGDHGQRMHYSQKSFGGRIEERQPLMSILLPKEFQVHYPTAYAHLQTNVHRLTSNVDIHETLLDIIDNRLSRSRSIGRGRSLFTEIPTTRTCMEAWIPNNFCLCQYNATKEE</sequence>
<reference evidence="1" key="1">
    <citation type="submission" date="2023-10" db="EMBL/GenBank/DDBJ databases">
        <title>Genome assembly of Pristionchus species.</title>
        <authorList>
            <person name="Yoshida K."/>
            <person name="Sommer R.J."/>
        </authorList>
    </citation>
    <scope>NUCLEOTIDE SEQUENCE</scope>
    <source>
        <strain evidence="1">RS5133</strain>
    </source>
</reference>
<dbReference type="InterPro" id="IPR004245">
    <property type="entry name" value="DUF229"/>
</dbReference>
<dbReference type="AlphaFoldDB" id="A0AAV5UVW9"/>
<dbReference type="GO" id="GO:0005615">
    <property type="term" value="C:extracellular space"/>
    <property type="evidence" value="ECO:0007669"/>
    <property type="project" value="TreeGrafter"/>
</dbReference>
<feature type="non-terminal residue" evidence="1">
    <location>
        <position position="522"/>
    </location>
</feature>
<name>A0AAV5UVW9_9BILA</name>
<dbReference type="EMBL" id="BTSY01000001">
    <property type="protein sequence ID" value="GMT10656.1"/>
    <property type="molecule type" value="Genomic_DNA"/>
</dbReference>
<evidence type="ECO:0000313" key="1">
    <source>
        <dbReference type="EMBL" id="GMT10656.1"/>
    </source>
</evidence>
<dbReference type="PANTHER" id="PTHR10974">
    <property type="entry name" value="FI08016P-RELATED"/>
    <property type="match status" value="1"/>
</dbReference>
<dbReference type="CDD" id="cd16021">
    <property type="entry name" value="ALP_like"/>
    <property type="match status" value="1"/>
</dbReference>
<dbReference type="SUPFAM" id="SSF53649">
    <property type="entry name" value="Alkaline phosphatase-like"/>
    <property type="match status" value="1"/>
</dbReference>
<dbReference type="FunFam" id="3.40.720.10:FF:000017">
    <property type="entry name" value="Predicted protein"/>
    <property type="match status" value="1"/>
</dbReference>
<evidence type="ECO:0008006" key="3">
    <source>
        <dbReference type="Google" id="ProtNLM"/>
    </source>
</evidence>
<feature type="non-terminal residue" evidence="1">
    <location>
        <position position="1"/>
    </location>
</feature>
<dbReference type="Gene3D" id="3.40.720.10">
    <property type="entry name" value="Alkaline Phosphatase, subunit A"/>
    <property type="match status" value="1"/>
</dbReference>
<dbReference type="PANTHER" id="PTHR10974:SF6">
    <property type="entry name" value="PROTEIN CBG19234"/>
    <property type="match status" value="1"/>
</dbReference>
<keyword evidence="2" id="KW-1185">Reference proteome</keyword>
<organism evidence="1 2">
    <name type="scientific">Pristionchus fissidentatus</name>
    <dbReference type="NCBI Taxonomy" id="1538716"/>
    <lineage>
        <taxon>Eukaryota</taxon>
        <taxon>Metazoa</taxon>
        <taxon>Ecdysozoa</taxon>
        <taxon>Nematoda</taxon>
        <taxon>Chromadorea</taxon>
        <taxon>Rhabditida</taxon>
        <taxon>Rhabditina</taxon>
        <taxon>Diplogasteromorpha</taxon>
        <taxon>Diplogasteroidea</taxon>
        <taxon>Neodiplogasteridae</taxon>
        <taxon>Pristionchus</taxon>
    </lineage>
</organism>
<gene>
    <name evidence="1" type="ORF">PFISCL1PPCAC_1953</name>
</gene>
<protein>
    <recommendedName>
        <fullName evidence="3">Sulfatase N-terminal domain-containing protein</fullName>
    </recommendedName>
</protein>
<proteinExistence type="predicted"/>
<accession>A0AAV5UVW9</accession>
<dbReference type="Proteomes" id="UP001432322">
    <property type="component" value="Unassembled WGS sequence"/>
</dbReference>
<dbReference type="InterPro" id="IPR017850">
    <property type="entry name" value="Alkaline_phosphatase_core_sf"/>
</dbReference>
<dbReference type="Pfam" id="PF02995">
    <property type="entry name" value="DUF229"/>
    <property type="match status" value="1"/>
</dbReference>